<organism evidence="1 2">
    <name type="scientific">Dactylosporangium matsuzakiense</name>
    <dbReference type="NCBI Taxonomy" id="53360"/>
    <lineage>
        <taxon>Bacteria</taxon>
        <taxon>Bacillati</taxon>
        <taxon>Actinomycetota</taxon>
        <taxon>Actinomycetes</taxon>
        <taxon>Micromonosporales</taxon>
        <taxon>Micromonosporaceae</taxon>
        <taxon>Dactylosporangium</taxon>
    </lineage>
</organism>
<evidence type="ECO:0000313" key="1">
    <source>
        <dbReference type="EMBL" id="GLL03772.1"/>
    </source>
</evidence>
<proteinExistence type="predicted"/>
<accession>A0A9W6KMI0</accession>
<gene>
    <name evidence="1" type="ORF">GCM10017581_055180</name>
</gene>
<name>A0A9W6KMI0_9ACTN</name>
<reference evidence="1" key="2">
    <citation type="submission" date="2023-01" db="EMBL/GenBank/DDBJ databases">
        <authorList>
            <person name="Sun Q."/>
            <person name="Evtushenko L."/>
        </authorList>
    </citation>
    <scope>NUCLEOTIDE SEQUENCE</scope>
    <source>
        <strain evidence="1">VKM Ac-1321</strain>
    </source>
</reference>
<keyword evidence="2" id="KW-1185">Reference proteome</keyword>
<dbReference type="AlphaFoldDB" id="A0A9W6KMI0"/>
<protein>
    <submittedName>
        <fullName evidence="1">Uncharacterized protein</fullName>
    </submittedName>
</protein>
<evidence type="ECO:0000313" key="2">
    <source>
        <dbReference type="Proteomes" id="UP001143480"/>
    </source>
</evidence>
<dbReference type="RefSeq" id="WP_271189587.1">
    <property type="nucleotide sequence ID" value="NZ_BSFP01000037.1"/>
</dbReference>
<reference evidence="1" key="1">
    <citation type="journal article" date="2014" name="Int. J. Syst. Evol. Microbiol.">
        <title>Complete genome sequence of Corynebacterium casei LMG S-19264T (=DSM 44701T), isolated from a smear-ripened cheese.</title>
        <authorList>
            <consortium name="US DOE Joint Genome Institute (JGI-PGF)"/>
            <person name="Walter F."/>
            <person name="Albersmeier A."/>
            <person name="Kalinowski J."/>
            <person name="Ruckert C."/>
        </authorList>
    </citation>
    <scope>NUCLEOTIDE SEQUENCE</scope>
    <source>
        <strain evidence="1">VKM Ac-1321</strain>
    </source>
</reference>
<dbReference type="Proteomes" id="UP001143480">
    <property type="component" value="Unassembled WGS sequence"/>
</dbReference>
<comment type="caution">
    <text evidence="1">The sequence shown here is derived from an EMBL/GenBank/DDBJ whole genome shotgun (WGS) entry which is preliminary data.</text>
</comment>
<sequence length="64" mass="6513">METDAKAEAVRFGGSPTFHVNGADLFDARATGALSCRIYTTAAGISGVPGVASLTTALRQRLGS</sequence>
<dbReference type="EMBL" id="BSFP01000037">
    <property type="protein sequence ID" value="GLL03772.1"/>
    <property type="molecule type" value="Genomic_DNA"/>
</dbReference>